<gene>
    <name evidence="1" type="ORF">DBT_1743</name>
</gene>
<name>A0A1B9F4U0_9BACT</name>
<protein>
    <submittedName>
        <fullName evidence="1">Uncharacterized protein</fullName>
    </submittedName>
</protein>
<comment type="caution">
    <text evidence="1">The sequence shown here is derived from an EMBL/GenBank/DDBJ whole genome shotgun (WGS) entry which is preliminary data.</text>
</comment>
<dbReference type="AlphaFoldDB" id="A0A1B9F4U0"/>
<dbReference type="EMBL" id="MAGO01000008">
    <property type="protein sequence ID" value="OCC14948.1"/>
    <property type="molecule type" value="Genomic_DNA"/>
</dbReference>
<evidence type="ECO:0000313" key="1">
    <source>
        <dbReference type="EMBL" id="OCC14948.1"/>
    </source>
</evidence>
<keyword evidence="2" id="KW-1185">Reference proteome</keyword>
<dbReference type="STRING" id="1156395.DBT_1743"/>
<proteinExistence type="predicted"/>
<dbReference type="Proteomes" id="UP000093080">
    <property type="component" value="Unassembled WGS sequence"/>
</dbReference>
<accession>A0A1B9F4U0</accession>
<evidence type="ECO:0000313" key="2">
    <source>
        <dbReference type="Proteomes" id="UP000093080"/>
    </source>
</evidence>
<organism evidence="1 2">
    <name type="scientific">Dissulfuribacter thermophilus</name>
    <dbReference type="NCBI Taxonomy" id="1156395"/>
    <lineage>
        <taxon>Bacteria</taxon>
        <taxon>Pseudomonadati</taxon>
        <taxon>Thermodesulfobacteriota</taxon>
        <taxon>Dissulfuribacteria</taxon>
        <taxon>Dissulfuribacterales</taxon>
        <taxon>Dissulfuribacteraceae</taxon>
        <taxon>Dissulfuribacter</taxon>
    </lineage>
</organism>
<reference evidence="1 2" key="1">
    <citation type="submission" date="2016-06" db="EMBL/GenBank/DDBJ databases">
        <title>Respiratory ammonification of nitrate coupled to the oxidation of elemental sulfur in deep-sea autotrophic thermophilic bacteria.</title>
        <authorList>
            <person name="Slobodkina G.B."/>
            <person name="Mardanov A.V."/>
            <person name="Ravin N.V."/>
            <person name="Frolova A.A."/>
            <person name="Viryasiv M.B."/>
            <person name="Chernyh N.A."/>
            <person name="Bonch-Osmolovskaya E.A."/>
            <person name="Slobodkin A.I."/>
        </authorList>
    </citation>
    <scope>NUCLEOTIDE SEQUENCE [LARGE SCALE GENOMIC DNA]</scope>
    <source>
        <strain evidence="1 2">S69</strain>
    </source>
</reference>
<sequence>MPQSLGASSKIEPLNPHPGIKKMTDLKHLFTGLNFLKIFLPLTQNSTLKTQHFQSSFPSTQNSKLNTQNF</sequence>